<evidence type="ECO:0000256" key="3">
    <source>
        <dbReference type="ARBA" id="ARBA00059400"/>
    </source>
</evidence>
<comment type="subcellular location">
    <subcellularLocation>
        <location evidence="1">Cytoplasm</location>
    </subcellularLocation>
</comment>
<dbReference type="EMBL" id="CP118376">
    <property type="protein sequence ID" value="WFD43582.1"/>
    <property type="molecule type" value="Genomic_DNA"/>
</dbReference>
<protein>
    <recommendedName>
        <fullName evidence="4">Nuclear movement protein nudC</fullName>
    </recommendedName>
</protein>
<feature type="domain" description="CS" evidence="6">
    <location>
        <begin position="31"/>
        <end position="119"/>
    </location>
</feature>
<proteinExistence type="predicted"/>
<dbReference type="GO" id="GO:0006457">
    <property type="term" value="P:protein folding"/>
    <property type="evidence" value="ECO:0007669"/>
    <property type="project" value="TreeGrafter"/>
</dbReference>
<dbReference type="SUPFAM" id="SSF49764">
    <property type="entry name" value="HSP20-like chaperones"/>
    <property type="match status" value="1"/>
</dbReference>
<reference evidence="7" key="1">
    <citation type="submission" date="2023-02" db="EMBL/GenBank/DDBJ databases">
        <title>Mating type loci evolution in Malassezia.</title>
        <authorList>
            <person name="Coelho M.A."/>
        </authorList>
    </citation>
    <scope>NUCLEOTIDE SEQUENCE</scope>
    <source>
        <strain evidence="7">CBS 14136</strain>
    </source>
</reference>
<evidence type="ECO:0000256" key="4">
    <source>
        <dbReference type="ARBA" id="ARBA00068398"/>
    </source>
</evidence>
<accession>A0AAF0FFB9</accession>
<organism evidence="7 8">
    <name type="scientific">Malassezia psittaci</name>
    <dbReference type="NCBI Taxonomy" id="1821823"/>
    <lineage>
        <taxon>Eukaryota</taxon>
        <taxon>Fungi</taxon>
        <taxon>Dikarya</taxon>
        <taxon>Basidiomycota</taxon>
        <taxon>Ustilaginomycotina</taxon>
        <taxon>Malasseziomycetes</taxon>
        <taxon>Malasseziales</taxon>
        <taxon>Malasseziaceae</taxon>
        <taxon>Malassezia</taxon>
    </lineage>
</organism>
<dbReference type="InterPro" id="IPR037898">
    <property type="entry name" value="NudC_fam"/>
</dbReference>
<gene>
    <name evidence="7" type="ORF">MPSI1_002245</name>
</gene>
<dbReference type="FunFam" id="2.60.40.790:FF:000001">
    <property type="entry name" value="Nuclear migration protein nudC"/>
    <property type="match status" value="1"/>
</dbReference>
<dbReference type="PROSITE" id="PS51203">
    <property type="entry name" value="CS"/>
    <property type="match status" value="1"/>
</dbReference>
<feature type="region of interest" description="Disordered" evidence="5">
    <location>
        <begin position="126"/>
        <end position="152"/>
    </location>
</feature>
<evidence type="ECO:0000313" key="8">
    <source>
        <dbReference type="Proteomes" id="UP001214628"/>
    </source>
</evidence>
<evidence type="ECO:0000259" key="6">
    <source>
        <dbReference type="PROSITE" id="PS51203"/>
    </source>
</evidence>
<dbReference type="PANTHER" id="PTHR12356">
    <property type="entry name" value="NUCLEAR MOVEMENT PROTEIN NUDC"/>
    <property type="match status" value="1"/>
</dbReference>
<dbReference type="Pfam" id="PF04969">
    <property type="entry name" value="CS"/>
    <property type="match status" value="1"/>
</dbReference>
<dbReference type="AlphaFoldDB" id="A0AAF0FFB9"/>
<keyword evidence="8" id="KW-1185">Reference proteome</keyword>
<keyword evidence="2" id="KW-0963">Cytoplasm</keyword>
<name>A0AAF0FFB9_9BASI</name>
<dbReference type="GO" id="GO:0005737">
    <property type="term" value="C:cytoplasm"/>
    <property type="evidence" value="ECO:0007669"/>
    <property type="project" value="UniProtKB-SubCell"/>
</dbReference>
<evidence type="ECO:0000256" key="1">
    <source>
        <dbReference type="ARBA" id="ARBA00004496"/>
    </source>
</evidence>
<evidence type="ECO:0000313" key="7">
    <source>
        <dbReference type="EMBL" id="WFD43582.1"/>
    </source>
</evidence>
<comment type="function">
    <text evidence="3">Required for nuclear movement. May interact between microtubules and nuclei and/or may be involved in the generation of force used to move nuclei during interphase.</text>
</comment>
<dbReference type="InterPro" id="IPR007052">
    <property type="entry name" value="CS_dom"/>
</dbReference>
<evidence type="ECO:0000256" key="2">
    <source>
        <dbReference type="ARBA" id="ARBA00022490"/>
    </source>
</evidence>
<dbReference type="CDD" id="cd06467">
    <property type="entry name" value="p23_NUDC_like"/>
    <property type="match status" value="1"/>
</dbReference>
<sequence>MSLSAEEYEKLSPEKQKEYDVAQQLREKDEQSKLPYRWTQALDHVEVVVPVPEGTRGKQVQLTLQRTFLRLEVLGNTLVEGQLSKPIRPDECTWTIDDGQVLNLHLEKANPNEWWAHVLTHDPPIDTTKIKPEDSKLSDLDGETRYVDSEEV</sequence>
<dbReference type="Gene3D" id="2.60.40.790">
    <property type="match status" value="1"/>
</dbReference>
<evidence type="ECO:0000256" key="5">
    <source>
        <dbReference type="SAM" id="MobiDB-lite"/>
    </source>
</evidence>
<dbReference type="PANTHER" id="PTHR12356:SF3">
    <property type="entry name" value="NUCLEAR MIGRATION PROTEIN NUDC"/>
    <property type="match status" value="1"/>
</dbReference>
<dbReference type="Proteomes" id="UP001214628">
    <property type="component" value="Chromosome 2"/>
</dbReference>
<dbReference type="InterPro" id="IPR008978">
    <property type="entry name" value="HSP20-like_chaperone"/>
</dbReference>
<dbReference type="GO" id="GO:0051082">
    <property type="term" value="F:unfolded protein binding"/>
    <property type="evidence" value="ECO:0007669"/>
    <property type="project" value="TreeGrafter"/>
</dbReference>